<dbReference type="SUPFAM" id="SSF56176">
    <property type="entry name" value="FAD-binding/transporter-associated domain-like"/>
    <property type="match status" value="1"/>
</dbReference>
<evidence type="ECO:0000256" key="7">
    <source>
        <dbReference type="PIRSR" id="PIRSR625650-3"/>
    </source>
</evidence>
<evidence type="ECO:0000256" key="8">
    <source>
        <dbReference type="PIRSR" id="PIRSR625650-4"/>
    </source>
</evidence>
<comment type="caution">
    <text evidence="11">The sequence shown here is derived from an EMBL/GenBank/DDBJ whole genome shotgun (WGS) entry which is preliminary data.</text>
</comment>
<evidence type="ECO:0000256" key="2">
    <source>
        <dbReference type="ARBA" id="ARBA00008000"/>
    </source>
</evidence>
<dbReference type="Proteomes" id="UP000266861">
    <property type="component" value="Unassembled WGS sequence"/>
</dbReference>
<keyword evidence="12" id="KW-1185">Reference proteome</keyword>
<dbReference type="AlphaFoldDB" id="A0A397IQN3"/>
<keyword evidence="9" id="KW-0808">Transferase</keyword>
<dbReference type="UniPathway" id="UPA00781"/>
<evidence type="ECO:0000259" key="10">
    <source>
        <dbReference type="PROSITE" id="PS51387"/>
    </source>
</evidence>
<comment type="catalytic activity">
    <reaction evidence="9">
        <text>a long chain fatty alcohol + a 1-acylglycerone 3-phosphate = a 1-O-alkylglycerone 3-phosphate + a long-chain fatty acid + H(+)</text>
        <dbReference type="Rhea" id="RHEA:36171"/>
        <dbReference type="ChEBI" id="CHEBI:15378"/>
        <dbReference type="ChEBI" id="CHEBI:17135"/>
        <dbReference type="ChEBI" id="CHEBI:57534"/>
        <dbReference type="ChEBI" id="CHEBI:57560"/>
        <dbReference type="ChEBI" id="CHEBI:73315"/>
        <dbReference type="EC" id="2.5.1.26"/>
    </reaction>
</comment>
<dbReference type="GO" id="GO:0008609">
    <property type="term" value="F:alkylglycerone-phosphate synthase activity"/>
    <property type="evidence" value="ECO:0007669"/>
    <property type="project" value="UniProtKB-EC"/>
</dbReference>
<comment type="pathway">
    <text evidence="1 9">Glycerolipid metabolism; ether lipid biosynthesis.</text>
</comment>
<dbReference type="Gene3D" id="3.30.300.330">
    <property type="match status" value="1"/>
</dbReference>
<organism evidence="11 12">
    <name type="scientific">Diversispora epigaea</name>
    <dbReference type="NCBI Taxonomy" id="1348612"/>
    <lineage>
        <taxon>Eukaryota</taxon>
        <taxon>Fungi</taxon>
        <taxon>Fungi incertae sedis</taxon>
        <taxon>Mucoromycota</taxon>
        <taxon>Glomeromycotina</taxon>
        <taxon>Glomeromycetes</taxon>
        <taxon>Diversisporales</taxon>
        <taxon>Diversisporaceae</taxon>
        <taxon>Diversispora</taxon>
    </lineage>
</organism>
<feature type="site" description="Important for enzyme activity" evidence="8">
    <location>
        <position position="385"/>
    </location>
</feature>
<feature type="domain" description="FAD-binding PCMH-type" evidence="10">
    <location>
        <begin position="158"/>
        <end position="348"/>
    </location>
</feature>
<dbReference type="InterPro" id="IPR016167">
    <property type="entry name" value="FAD-bd_PCMH_sub1"/>
</dbReference>
<comment type="cofactor">
    <cofactor evidence="7 9">
        <name>FAD</name>
        <dbReference type="ChEBI" id="CHEBI:57692"/>
    </cofactor>
</comment>
<comment type="similarity">
    <text evidence="2 9">Belongs to the FAD-binding oxidoreductase/transferase type 4 family.</text>
</comment>
<dbReference type="InterPro" id="IPR016164">
    <property type="entry name" value="FAD-linked_Oxase-like_C"/>
</dbReference>
<gene>
    <name evidence="11" type="ORF">Glove_218g15</name>
</gene>
<dbReference type="InterPro" id="IPR006094">
    <property type="entry name" value="Oxid_FAD_bind_N"/>
</dbReference>
<feature type="binding site" evidence="7">
    <location>
        <begin position="332"/>
        <end position="338"/>
    </location>
    <ligand>
        <name>FAD</name>
        <dbReference type="ChEBI" id="CHEBI:57692"/>
    </ligand>
</feature>
<comment type="subcellular location">
    <subcellularLocation>
        <location evidence="9">Peroxisome</location>
    </subcellularLocation>
</comment>
<keyword evidence="9" id="KW-0443">Lipid metabolism</keyword>
<dbReference type="InterPro" id="IPR036318">
    <property type="entry name" value="FAD-bd_PCMH-like_sf"/>
</dbReference>
<accession>A0A397IQN3</accession>
<dbReference type="Pfam" id="PF01565">
    <property type="entry name" value="FAD_binding_4"/>
    <property type="match status" value="1"/>
</dbReference>
<evidence type="ECO:0000256" key="4">
    <source>
        <dbReference type="ARBA" id="ARBA00022630"/>
    </source>
</evidence>
<dbReference type="InterPro" id="IPR016166">
    <property type="entry name" value="FAD-bd_PCMH"/>
</dbReference>
<dbReference type="Pfam" id="PF02913">
    <property type="entry name" value="FAD-oxidase_C"/>
    <property type="match status" value="1"/>
</dbReference>
<keyword evidence="4 9" id="KW-0285">Flavoprotein</keyword>
<dbReference type="InterPro" id="IPR016171">
    <property type="entry name" value="Vanillyl_alc_oxidase_C-sub2"/>
</dbReference>
<dbReference type="GO" id="GO:0008611">
    <property type="term" value="P:ether lipid biosynthetic process"/>
    <property type="evidence" value="ECO:0007669"/>
    <property type="project" value="UniProtKB-UniPathway"/>
</dbReference>
<dbReference type="InterPro" id="IPR004113">
    <property type="entry name" value="FAD-bd_oxidored_4_C"/>
</dbReference>
<protein>
    <recommendedName>
        <fullName evidence="3 9">Alkylglycerone-phosphate synthase</fullName>
        <shortName evidence="9">Alkyl-DHAP synthase</shortName>
        <ecNumber evidence="3 9">2.5.1.26</ecNumber>
    </recommendedName>
</protein>
<proteinExistence type="inferred from homology"/>
<evidence type="ECO:0000256" key="5">
    <source>
        <dbReference type="ARBA" id="ARBA00022827"/>
    </source>
</evidence>
<dbReference type="PROSITE" id="PS51387">
    <property type="entry name" value="FAD_PCMH"/>
    <property type="match status" value="1"/>
</dbReference>
<reference evidence="11 12" key="1">
    <citation type="submission" date="2018-08" db="EMBL/GenBank/DDBJ databases">
        <title>Genome and evolution of the arbuscular mycorrhizal fungus Diversispora epigaea (formerly Glomus versiforme) and its bacterial endosymbionts.</title>
        <authorList>
            <person name="Sun X."/>
            <person name="Fei Z."/>
            <person name="Harrison M."/>
        </authorList>
    </citation>
    <scope>NUCLEOTIDE SEQUENCE [LARGE SCALE GENOMIC DNA]</scope>
    <source>
        <strain evidence="11 12">IT104</strain>
    </source>
</reference>
<feature type="binding site" evidence="6">
    <location>
        <position position="482"/>
    </location>
    <ligand>
        <name>substrate</name>
    </ligand>
</feature>
<dbReference type="GO" id="GO:0005777">
    <property type="term" value="C:peroxisome"/>
    <property type="evidence" value="ECO:0007669"/>
    <property type="project" value="UniProtKB-SubCell"/>
</dbReference>
<evidence type="ECO:0000256" key="1">
    <source>
        <dbReference type="ARBA" id="ARBA00004670"/>
    </source>
</evidence>
<dbReference type="EMBL" id="PQFF01000203">
    <property type="protein sequence ID" value="RHZ75010.1"/>
    <property type="molecule type" value="Genomic_DNA"/>
</dbReference>
<comment type="function">
    <text evidence="9">Catalyzes the exchange of an acyl for a long-chain alkyl group and the formation of the ether bond in the biosynthesis of ether phospholipids.</text>
</comment>
<dbReference type="PANTHER" id="PTHR46568">
    <property type="entry name" value="ALKYLDIHYDROXYACETONEPHOSPHATE SYNTHASE, PEROXISOMAL"/>
    <property type="match status" value="1"/>
</dbReference>
<sequence length="640" mass="72849">MSENDNNALIRLDALRNHLEIKTINKNSKEWRTLSPSQSLIVCMNRDRKWNGYGYKDTFFKFTEQGTVILSGSRYPNFSSKEFHELRPWLEQTLRINLKTLRQAQPSIIEISSPEVNHEFYYSIKPQGIWISFAEQDRLSHGHGVSTNEIYKLRYENLSKIPDAVIWPENHDQVELIVLAAQKYDVGCIPFGGGSNEVNALECPLENINNKKRMIVSLDMRNMNKILSLNTEDMCVTVEAGAIAKDLEDELRKFGFTLGWNTELMEFSTIGGLASLRSGDFNGHKGNFNKNFEENIVNIKMVTPTGIIQRSNLISPPVSSGPDITNLLLGSEGSLGVITELTFKLQFFSPHHRYISLYFPSFQNGLEFLREIVQKKVIQNYSGIRLMDESGLQLIQAFNTVAPNVTNIFFDSIKNFYLKRWKGLKVGKMCLAALILENNDLSKLDVDEKNIQKIATNYKGIMAGSELSETMFFSSKILPYFRDFLLDYYAISNFLDTSTSWSNIKELIIKVKERIISICKAQGVRARPYIGVRVDQVYETGVSLTFIYGFNCHNLDDPLETLRCVEKDALIEILKSNGSISQGISGIGKRKKECYLKSLSEPTMEILKNVKGILDPTNIFCNQNLIRDDDDNNNNNNNNI</sequence>
<dbReference type="PANTHER" id="PTHR46568:SF1">
    <property type="entry name" value="ALKYLDIHYDROXYACETONEPHOSPHATE SYNTHASE, PEROXISOMAL"/>
    <property type="match status" value="1"/>
</dbReference>
<evidence type="ECO:0000256" key="3">
    <source>
        <dbReference type="ARBA" id="ARBA00012385"/>
    </source>
</evidence>
<dbReference type="Gene3D" id="3.30.465.10">
    <property type="match status" value="1"/>
</dbReference>
<keyword evidence="5 7" id="KW-0274">FAD</keyword>
<evidence type="ECO:0000256" key="6">
    <source>
        <dbReference type="PIRSR" id="PIRSR625650-2"/>
    </source>
</evidence>
<dbReference type="InterPro" id="IPR025650">
    <property type="entry name" value="Alkyl-DHAP_Synthase"/>
</dbReference>
<comment type="subunit">
    <text evidence="9">Homodimer.</text>
</comment>
<keyword evidence="9" id="KW-0576">Peroxisome</keyword>
<dbReference type="GO" id="GO:0071949">
    <property type="term" value="F:FAD binding"/>
    <property type="evidence" value="ECO:0007669"/>
    <property type="project" value="InterPro"/>
</dbReference>
<keyword evidence="9" id="KW-0444">Lipid biosynthesis</keyword>
<name>A0A397IQN3_9GLOM</name>
<dbReference type="OrthoDB" id="7786253at2759"/>
<dbReference type="EC" id="2.5.1.26" evidence="3 9"/>
<dbReference type="Gene3D" id="3.30.160.650">
    <property type="match status" value="1"/>
</dbReference>
<evidence type="ECO:0000256" key="9">
    <source>
        <dbReference type="RuleBase" id="RU363113"/>
    </source>
</evidence>
<dbReference type="STRING" id="1348612.A0A397IQN3"/>
<dbReference type="InterPro" id="IPR016169">
    <property type="entry name" value="FAD-bd_PCMH_sub2"/>
</dbReference>
<dbReference type="SUPFAM" id="SSF55103">
    <property type="entry name" value="FAD-linked oxidases, C-terminal domain"/>
    <property type="match status" value="1"/>
</dbReference>
<dbReference type="Gene3D" id="3.30.43.10">
    <property type="entry name" value="Uridine Diphospho-n-acetylenolpyruvylglucosamine Reductase, domain 2"/>
    <property type="match status" value="1"/>
</dbReference>
<evidence type="ECO:0000313" key="12">
    <source>
        <dbReference type="Proteomes" id="UP000266861"/>
    </source>
</evidence>
<evidence type="ECO:0000313" key="11">
    <source>
        <dbReference type="EMBL" id="RHZ75010.1"/>
    </source>
</evidence>
<dbReference type="Gene3D" id="3.30.70.3450">
    <property type="match status" value="1"/>
</dbReference>
<dbReference type="Gene3D" id="1.10.45.10">
    <property type="entry name" value="Vanillyl-alcohol Oxidase, Chain A, domain 4"/>
    <property type="match status" value="1"/>
</dbReference>